<evidence type="ECO:0000256" key="5">
    <source>
        <dbReference type="SAM" id="MobiDB-lite"/>
    </source>
</evidence>
<evidence type="ECO:0000259" key="7">
    <source>
        <dbReference type="Pfam" id="PF20465"/>
    </source>
</evidence>
<evidence type="ECO:0000313" key="11">
    <source>
        <dbReference type="Proteomes" id="UP001236657"/>
    </source>
</evidence>
<evidence type="ECO:0000256" key="4">
    <source>
        <dbReference type="ARBA" id="ARBA00047942"/>
    </source>
</evidence>
<dbReference type="PANTHER" id="PTHR33841">
    <property type="entry name" value="DNA METHYLTRANSFERASE YEEA-RELATED"/>
    <property type="match status" value="1"/>
</dbReference>
<keyword evidence="11" id="KW-1185">Reference proteome</keyword>
<dbReference type="InterPro" id="IPR046819">
    <property type="entry name" value="MmeI_hel"/>
</dbReference>
<dbReference type="SUPFAM" id="SSF53335">
    <property type="entry name" value="S-adenosyl-L-methionine-dependent methyltransferases"/>
    <property type="match status" value="1"/>
</dbReference>
<reference evidence="10 11" key="1">
    <citation type="submission" date="2023-08" db="EMBL/GenBank/DDBJ databases">
        <title>New molecular markers tilS and rpoB for phylogenetic and monitoring studies of the genus Thiothrix biodiversity.</title>
        <authorList>
            <person name="Ravin N.V."/>
            <person name="Smolyakov D."/>
            <person name="Markov N.D."/>
            <person name="Beletsky A.V."/>
            <person name="Mardanov A.V."/>
            <person name="Rudenko T.S."/>
            <person name="Grabovich M.Y."/>
        </authorList>
    </citation>
    <scope>NUCLEOTIDE SEQUENCE [LARGE SCALE GENOMIC DNA]</scope>
    <source>
        <strain evidence="10 11">MK1</strain>
    </source>
</reference>
<dbReference type="EMBL" id="CP133218">
    <property type="protein sequence ID" value="WML91683.1"/>
    <property type="molecule type" value="Genomic_DNA"/>
</dbReference>
<dbReference type="Proteomes" id="UP001236657">
    <property type="component" value="Chromosome"/>
</dbReference>
<dbReference type="InterPro" id="IPR050953">
    <property type="entry name" value="N4_N6_ade-DNA_methylase"/>
</dbReference>
<comment type="catalytic activity">
    <reaction evidence="4">
        <text>a 2'-deoxyadenosine in DNA + S-adenosyl-L-methionine = an N(6)-methyl-2'-deoxyadenosine in DNA + S-adenosyl-L-homocysteine + H(+)</text>
        <dbReference type="Rhea" id="RHEA:15197"/>
        <dbReference type="Rhea" id="RHEA-COMP:12418"/>
        <dbReference type="Rhea" id="RHEA-COMP:12419"/>
        <dbReference type="ChEBI" id="CHEBI:15378"/>
        <dbReference type="ChEBI" id="CHEBI:57856"/>
        <dbReference type="ChEBI" id="CHEBI:59789"/>
        <dbReference type="ChEBI" id="CHEBI:90615"/>
        <dbReference type="ChEBI" id="CHEBI:90616"/>
        <dbReference type="EC" id="2.1.1.72"/>
    </reaction>
</comment>
<dbReference type="Pfam" id="PF20473">
    <property type="entry name" value="MmeI_Mtase"/>
    <property type="match status" value="1"/>
</dbReference>
<dbReference type="GO" id="GO:0008168">
    <property type="term" value="F:methyltransferase activity"/>
    <property type="evidence" value="ECO:0007669"/>
    <property type="project" value="UniProtKB-KW"/>
</dbReference>
<gene>
    <name evidence="10" type="ORF">RCF98_04930</name>
</gene>
<dbReference type="Pfam" id="PF20464">
    <property type="entry name" value="MmeI_N"/>
    <property type="match status" value="1"/>
</dbReference>
<feature type="domain" description="MmeI-like helicase spacer" evidence="7">
    <location>
        <begin position="215"/>
        <end position="286"/>
    </location>
</feature>
<evidence type="ECO:0000256" key="2">
    <source>
        <dbReference type="ARBA" id="ARBA00022603"/>
    </source>
</evidence>
<dbReference type="InterPro" id="IPR029063">
    <property type="entry name" value="SAM-dependent_MTases_sf"/>
</dbReference>
<evidence type="ECO:0000259" key="6">
    <source>
        <dbReference type="Pfam" id="PF20464"/>
    </source>
</evidence>
<evidence type="ECO:0000256" key="3">
    <source>
        <dbReference type="ARBA" id="ARBA00022679"/>
    </source>
</evidence>
<name>A0ABY9MT32_9GAMM</name>
<keyword evidence="3" id="KW-0808">Transferase</keyword>
<dbReference type="Pfam" id="PF20465">
    <property type="entry name" value="MmeI_hel"/>
    <property type="match status" value="1"/>
</dbReference>
<evidence type="ECO:0000256" key="1">
    <source>
        <dbReference type="ARBA" id="ARBA00011900"/>
    </source>
</evidence>
<dbReference type="EC" id="2.1.1.72" evidence="1"/>
<organism evidence="10 11">
    <name type="scientific">Thiothrix lacustris</name>
    <dbReference type="NCBI Taxonomy" id="525917"/>
    <lineage>
        <taxon>Bacteria</taxon>
        <taxon>Pseudomonadati</taxon>
        <taxon>Pseudomonadota</taxon>
        <taxon>Gammaproteobacteria</taxon>
        <taxon>Thiotrichales</taxon>
        <taxon>Thiotrichaceae</taxon>
        <taxon>Thiothrix</taxon>
    </lineage>
</organism>
<dbReference type="GO" id="GO:0032259">
    <property type="term" value="P:methylation"/>
    <property type="evidence" value="ECO:0007669"/>
    <property type="project" value="UniProtKB-KW"/>
</dbReference>
<dbReference type="PANTHER" id="PTHR33841:SF1">
    <property type="entry name" value="DNA METHYLTRANSFERASE A"/>
    <property type="match status" value="1"/>
</dbReference>
<dbReference type="Pfam" id="PF20466">
    <property type="entry name" value="MmeI_TRD"/>
    <property type="match status" value="1"/>
</dbReference>
<feature type="domain" description="MmeI-like target recognition" evidence="8">
    <location>
        <begin position="797"/>
        <end position="954"/>
    </location>
</feature>
<evidence type="ECO:0000313" key="10">
    <source>
        <dbReference type="EMBL" id="WML91683.1"/>
    </source>
</evidence>
<sequence length="1200" mass="133962">MITTDTHADAFIQRWQGKDGSEKANLQLFLGELCELLGVEKPQPAQADNKLNAYVFERRIDELKDDRSSNTRFIDLYRRDCFVLEGKSTGKKFGSSGLDTAMSRARNQADGYIRSLPAFEKKPPFMILTDVGHVIELYAEFTCSGSNYLQFPDSSSYRIKLDDLRKPDIRARLAAVWTDPHSLDESKKAAKVTKQIATQLAALAKSLEAAHAAETVGTFLMRCLFTMFAEDVELLPKDRFTHLLEKMLDKPERFKAAVENLWLMMDKGGYDNSEYVEIKRFNGGLFAGATALALDKAQIELLLKAAKADWRYVEPAIFGTLLERALNPKERHKLGAHYTPRAYVERLVLPTVLAPLRQQWADVQTAATVLLAEYQKSLEKAEKASQRIVLPVVNDESAPTSLELSGQRKAKKTKKVLTADESFKKAAIDEVRAFHAHLCSLRILDPACGSGNFLYVTLEHLKRLEGEVLNTLQALGFSPRTLEMEGVSVSPQQFLGLEVNPRAAAIAEMVLWIGYLQWHFRVHGNVSPAEPILRDFHNIENRDAVLAYDGVENVLDAAGNPVTRWDGRTFKTHPVTGKDVPDETAQVPVLRYLKPRKAEWPAADYIIGNPPYLGARTIRMALGDDYLDALRTVYHDVPDNVDYVMYWWKQSADLVNADKIKSFGFITTNSITQSFSRKIIETTMAKHDDFGITFAIPDHPWVDAADGANVRVAMTVFSKATSGQLSHVIEEGDSSDGEVAVTLATKSGLITPSLTIGIDLHASKPLASNDRMACVGYQLTGKGFVIEKDQLGLFNCDHVIKPLLSGRDITQSNRGLLAIDVCDFNVESLKQELPFVYQWLVDYVKPERDQNNRKALRERWWVYGEARSTFKPTLQNISRVVATSLTAKYRIFTMVSSDTICDSTTVMFALDDAFYFGVLSSCLHCLWAFKAGGTLEDRPRYTKSLCFDAFPFPDTSDVQKAQIRTIAEQIDAHRKRQQAAHPTLTLTNMYNVLEKLRSGEVINEKHKDKEIHTQALTSILRELHDKLDRAVFAAYGWDDLAAELVGKPGATTPLPDKPEAQAQAEEELLSRLVDLNTQRAAEEAQGTIRWLRPDFQAPASTPLSPRDGMPSQQEDLALADDDTGSLSAAEGNTPTAKRDWPKLLAEQIPIIREQLLLAPRSVKALAALFKRSKIQDIENVLGGMMALGAVASDGEVYRMV</sequence>
<keyword evidence="2 10" id="KW-0489">Methyltransferase</keyword>
<dbReference type="Gene3D" id="3.40.50.150">
    <property type="entry name" value="Vaccinia Virus protein VP39"/>
    <property type="match status" value="1"/>
</dbReference>
<evidence type="ECO:0000259" key="9">
    <source>
        <dbReference type="Pfam" id="PF20473"/>
    </source>
</evidence>
<dbReference type="InterPro" id="IPR046817">
    <property type="entry name" value="MmeI_N"/>
</dbReference>
<feature type="domain" description="MmeI-like DNA-methyltransferase" evidence="9">
    <location>
        <begin position="429"/>
        <end position="719"/>
    </location>
</feature>
<proteinExistence type="predicted"/>
<protein>
    <recommendedName>
        <fullName evidence="1">site-specific DNA-methyltransferase (adenine-specific)</fullName>
        <ecNumber evidence="1">2.1.1.72</ecNumber>
    </recommendedName>
</protein>
<feature type="region of interest" description="Disordered" evidence="5">
    <location>
        <begin position="1086"/>
        <end position="1112"/>
    </location>
</feature>
<dbReference type="InterPro" id="IPR046816">
    <property type="entry name" value="MmeI_Mtase"/>
</dbReference>
<dbReference type="RefSeq" id="WP_308896539.1">
    <property type="nucleotide sequence ID" value="NZ_CP133218.1"/>
</dbReference>
<accession>A0ABY9MT32</accession>
<feature type="domain" description="MmeI-like N-terminal" evidence="6">
    <location>
        <begin position="8"/>
        <end position="209"/>
    </location>
</feature>
<evidence type="ECO:0000259" key="8">
    <source>
        <dbReference type="Pfam" id="PF20466"/>
    </source>
</evidence>
<dbReference type="InterPro" id="IPR046820">
    <property type="entry name" value="MmeI_TRD"/>
</dbReference>